<sequence length="381" mass="44141">MQSLLGLGLKFCPRPEFTTSQSRFSTSLDCFAKDLQTKCYFAGKESKWTPKQLYILNDQIINREIQARIDSFSKKLKPPFRRRTVCSNLTPIQHRLLSTLRHHPDLLVLNSDKNLGPVILEQEVYLRRCLTDHLLTRPYQQLSQEEADNFTSETRHLLKKFLTENSYPNSEMDMTYLRRSLESVTDPYAYFYVLAKIHKSPWKTRPIISVSGSLLYGLGKWLDQQLQPLVKKLPTYLFSSFQLKNDLDNMHGTDFSCMSLFTGDVVAMNPSINLEDAFLRIRNFLTTSPLCDNVSADPILVALEIIMKRNCFRFGDTYWLQTDGTAMGTPPAPSFAMLYYGIFEIDLLQCFGSSLHYLRRYIDDQFGIWIHHPDPAVDRQQ</sequence>
<dbReference type="EMBL" id="CAKOGP040001790">
    <property type="protein sequence ID" value="CAJ1951612.1"/>
    <property type="molecule type" value="Genomic_DNA"/>
</dbReference>
<evidence type="ECO:0008006" key="3">
    <source>
        <dbReference type="Google" id="ProtNLM"/>
    </source>
</evidence>
<dbReference type="PANTHER" id="PTHR21301">
    <property type="entry name" value="REVERSE TRANSCRIPTASE"/>
    <property type="match status" value="1"/>
</dbReference>
<evidence type="ECO:0000313" key="2">
    <source>
        <dbReference type="Proteomes" id="UP001295423"/>
    </source>
</evidence>
<gene>
    <name evidence="1" type="ORF">CYCCA115_LOCUS13156</name>
</gene>
<reference evidence="1" key="1">
    <citation type="submission" date="2023-08" db="EMBL/GenBank/DDBJ databases">
        <authorList>
            <person name="Audoor S."/>
            <person name="Bilcke G."/>
        </authorList>
    </citation>
    <scope>NUCLEOTIDE SEQUENCE</scope>
</reference>
<dbReference type="AlphaFoldDB" id="A0AAD2FTM7"/>
<accession>A0AAD2FTM7</accession>
<proteinExistence type="predicted"/>
<dbReference type="Proteomes" id="UP001295423">
    <property type="component" value="Unassembled WGS sequence"/>
</dbReference>
<evidence type="ECO:0000313" key="1">
    <source>
        <dbReference type="EMBL" id="CAJ1951612.1"/>
    </source>
</evidence>
<name>A0AAD2FTM7_9STRA</name>
<dbReference type="PANTHER" id="PTHR21301:SF10">
    <property type="entry name" value="REVERSE TRANSCRIPTASE DOMAIN-CONTAINING PROTEIN"/>
    <property type="match status" value="1"/>
</dbReference>
<comment type="caution">
    <text evidence="1">The sequence shown here is derived from an EMBL/GenBank/DDBJ whole genome shotgun (WGS) entry which is preliminary data.</text>
</comment>
<protein>
    <recommendedName>
        <fullName evidence="3">Reverse transcriptase domain-containing protein</fullName>
    </recommendedName>
</protein>
<organism evidence="1 2">
    <name type="scientific">Cylindrotheca closterium</name>
    <dbReference type="NCBI Taxonomy" id="2856"/>
    <lineage>
        <taxon>Eukaryota</taxon>
        <taxon>Sar</taxon>
        <taxon>Stramenopiles</taxon>
        <taxon>Ochrophyta</taxon>
        <taxon>Bacillariophyta</taxon>
        <taxon>Bacillariophyceae</taxon>
        <taxon>Bacillariophycidae</taxon>
        <taxon>Bacillariales</taxon>
        <taxon>Bacillariaceae</taxon>
        <taxon>Cylindrotheca</taxon>
    </lineage>
</organism>
<keyword evidence="2" id="KW-1185">Reference proteome</keyword>